<evidence type="ECO:0000259" key="4">
    <source>
        <dbReference type="Pfam" id="PF13358"/>
    </source>
</evidence>
<dbReference type="InterPro" id="IPR038717">
    <property type="entry name" value="Tc1-like_DDE_dom"/>
</dbReference>
<comment type="subcellular location">
    <subcellularLocation>
        <location evidence="1">Nucleus</location>
    </subcellularLocation>
</comment>
<dbReference type="PANTHER" id="PTHR47326">
    <property type="entry name" value="TRANSPOSABLE ELEMENT TC3 TRANSPOSASE-LIKE PROTEIN"/>
    <property type="match status" value="1"/>
</dbReference>
<reference evidence="5 6" key="1">
    <citation type="submission" date="2019-05" db="EMBL/GenBank/DDBJ databases">
        <title>Another draft genome of Portunus trituberculatus and its Hox gene families provides insights of decapod evolution.</title>
        <authorList>
            <person name="Jeong J.-H."/>
            <person name="Song I."/>
            <person name="Kim S."/>
            <person name="Choi T."/>
            <person name="Kim D."/>
            <person name="Ryu S."/>
            <person name="Kim W."/>
        </authorList>
    </citation>
    <scope>NUCLEOTIDE SEQUENCE [LARGE SCALE GENOMIC DNA]</scope>
    <source>
        <tissue evidence="5">Muscle</tissue>
    </source>
</reference>
<feature type="compositionally biased region" description="Basic residues" evidence="2">
    <location>
        <begin position="57"/>
        <end position="66"/>
    </location>
</feature>
<evidence type="ECO:0000259" key="3">
    <source>
        <dbReference type="Pfam" id="PF01498"/>
    </source>
</evidence>
<proteinExistence type="predicted"/>
<feature type="region of interest" description="Disordered" evidence="2">
    <location>
        <begin position="46"/>
        <end position="66"/>
    </location>
</feature>
<dbReference type="GO" id="GO:0003677">
    <property type="term" value="F:DNA binding"/>
    <property type="evidence" value="ECO:0007669"/>
    <property type="project" value="InterPro"/>
</dbReference>
<dbReference type="GO" id="GO:0006313">
    <property type="term" value="P:DNA transposition"/>
    <property type="evidence" value="ECO:0007669"/>
    <property type="project" value="InterPro"/>
</dbReference>
<feature type="domain" description="Tc1-like transposase DDE" evidence="4">
    <location>
        <begin position="153"/>
        <end position="291"/>
    </location>
</feature>
<dbReference type="Gene3D" id="1.10.10.10">
    <property type="entry name" value="Winged helix-like DNA-binding domain superfamily/Winged helix DNA-binding domain"/>
    <property type="match status" value="1"/>
</dbReference>
<dbReference type="InterPro" id="IPR009057">
    <property type="entry name" value="Homeodomain-like_sf"/>
</dbReference>
<dbReference type="GO" id="GO:0015074">
    <property type="term" value="P:DNA integration"/>
    <property type="evidence" value="ECO:0007669"/>
    <property type="project" value="InterPro"/>
</dbReference>
<evidence type="ECO:0000256" key="2">
    <source>
        <dbReference type="SAM" id="MobiDB-lite"/>
    </source>
</evidence>
<dbReference type="EMBL" id="VSRR010004809">
    <property type="protein sequence ID" value="MPC40780.1"/>
    <property type="molecule type" value="Genomic_DNA"/>
</dbReference>
<gene>
    <name evidence="5" type="primary">TCB1_2</name>
    <name evidence="5" type="ORF">E2C01_034348</name>
</gene>
<protein>
    <submittedName>
        <fullName evidence="5">Transposable element Tcb1 transposase</fullName>
    </submittedName>
</protein>
<evidence type="ECO:0000313" key="6">
    <source>
        <dbReference type="Proteomes" id="UP000324222"/>
    </source>
</evidence>
<dbReference type="PANTHER" id="PTHR47326:SF1">
    <property type="entry name" value="HTH PSQ-TYPE DOMAIN-CONTAINING PROTEIN"/>
    <property type="match status" value="1"/>
</dbReference>
<dbReference type="OrthoDB" id="6379886at2759"/>
<dbReference type="Pfam" id="PF01498">
    <property type="entry name" value="HTH_Tnp_Tc3_2"/>
    <property type="match status" value="1"/>
</dbReference>
<sequence length="344" mass="39907">MGKCKDLTSDQISNIVTLHKQNHSTQEIAKTVGVSQRSVQRWVMKYKRGGRSETPTHKNKPGRPKKTSARILDVIRKQVENNPHISSREIKEKNQFLLANVSERTVRQRLREGIGCKGCRSSSEPAFTPKQIRKRIQFCQKYALWDVSRWRRVLWSDEVTFSVGSNGGSGTNHRPGSDTQKYVKFPDSIMVWGCFSYYGVGELVVLPNNIHMNKSNYLELLCDHLPNSFEKCRAELFMQDGTPYHTAFDVKQWLMDCQVECLDDWPSSSPDLNPIEDVWPIIKRELRKRDILSLAILEAEIRRVWNNLKPQLLQNLADSVPRRLKECLKRKGRPLKCRFRVSVR</sequence>
<evidence type="ECO:0000313" key="5">
    <source>
        <dbReference type="EMBL" id="MPC40780.1"/>
    </source>
</evidence>
<dbReference type="Proteomes" id="UP000324222">
    <property type="component" value="Unassembled WGS sequence"/>
</dbReference>
<feature type="domain" description="Transposase Tc1-like" evidence="3">
    <location>
        <begin position="75"/>
        <end position="142"/>
    </location>
</feature>
<comment type="caution">
    <text evidence="5">The sequence shown here is derived from an EMBL/GenBank/DDBJ whole genome shotgun (WGS) entry which is preliminary data.</text>
</comment>
<dbReference type="InterPro" id="IPR036388">
    <property type="entry name" value="WH-like_DNA-bd_sf"/>
</dbReference>
<dbReference type="NCBIfam" id="NF033545">
    <property type="entry name" value="transpos_IS630"/>
    <property type="match status" value="1"/>
</dbReference>
<evidence type="ECO:0000256" key="1">
    <source>
        <dbReference type="ARBA" id="ARBA00004123"/>
    </source>
</evidence>
<dbReference type="GO" id="GO:0005634">
    <property type="term" value="C:nucleus"/>
    <property type="evidence" value="ECO:0007669"/>
    <property type="project" value="UniProtKB-SubCell"/>
</dbReference>
<dbReference type="InterPro" id="IPR047655">
    <property type="entry name" value="Transpos_IS630-like"/>
</dbReference>
<accession>A0A5B7F0F6</accession>
<dbReference type="InterPro" id="IPR002492">
    <property type="entry name" value="Transposase_Tc1-like"/>
</dbReference>
<keyword evidence="6" id="KW-1185">Reference proteome</keyword>
<name>A0A5B7F0F6_PORTR</name>
<dbReference type="Pfam" id="PF13551">
    <property type="entry name" value="HTH_29"/>
    <property type="match status" value="1"/>
</dbReference>
<dbReference type="Pfam" id="PF13358">
    <property type="entry name" value="DDE_3"/>
    <property type="match status" value="1"/>
</dbReference>
<dbReference type="SUPFAM" id="SSF46689">
    <property type="entry name" value="Homeodomain-like"/>
    <property type="match status" value="1"/>
</dbReference>
<dbReference type="AlphaFoldDB" id="A0A5B7F0F6"/>
<dbReference type="Gene3D" id="3.30.420.10">
    <property type="entry name" value="Ribonuclease H-like superfamily/Ribonuclease H"/>
    <property type="match status" value="1"/>
</dbReference>
<organism evidence="5 6">
    <name type="scientific">Portunus trituberculatus</name>
    <name type="common">Swimming crab</name>
    <name type="synonym">Neptunus trituberculatus</name>
    <dbReference type="NCBI Taxonomy" id="210409"/>
    <lineage>
        <taxon>Eukaryota</taxon>
        <taxon>Metazoa</taxon>
        <taxon>Ecdysozoa</taxon>
        <taxon>Arthropoda</taxon>
        <taxon>Crustacea</taxon>
        <taxon>Multicrustacea</taxon>
        <taxon>Malacostraca</taxon>
        <taxon>Eumalacostraca</taxon>
        <taxon>Eucarida</taxon>
        <taxon>Decapoda</taxon>
        <taxon>Pleocyemata</taxon>
        <taxon>Brachyura</taxon>
        <taxon>Eubrachyura</taxon>
        <taxon>Portunoidea</taxon>
        <taxon>Portunidae</taxon>
        <taxon>Portuninae</taxon>
        <taxon>Portunus</taxon>
    </lineage>
</organism>
<dbReference type="InterPro" id="IPR036397">
    <property type="entry name" value="RNaseH_sf"/>
</dbReference>